<feature type="compositionally biased region" description="Acidic residues" evidence="1">
    <location>
        <begin position="76"/>
        <end position="94"/>
    </location>
</feature>
<accession>A0A197JKD9</accession>
<dbReference type="AlphaFoldDB" id="A0A197JKD9"/>
<evidence type="ECO:0000313" key="2">
    <source>
        <dbReference type="EMBL" id="OAQ25682.1"/>
    </source>
</evidence>
<feature type="region of interest" description="Disordered" evidence="1">
    <location>
        <begin position="73"/>
        <end position="107"/>
    </location>
</feature>
<name>A0A197JKD9_9FUNG</name>
<evidence type="ECO:0000313" key="3">
    <source>
        <dbReference type="Proteomes" id="UP000078512"/>
    </source>
</evidence>
<dbReference type="OrthoDB" id="10498955at2759"/>
<proteinExistence type="predicted"/>
<sequence length="205" mass="23543">MDEPFQSVELQYMQSGFIWYPTLQHRCKRPNKYDENDKTSPPSELIHFYYSHSMFERLSVEEQNYILALTDKEETGEIDMEQEANDEENEEVTDDIGSSSHSKKHPDGVFFRNETALRYTSAYDALVRVAKTVPVFKPFIGGTLAESTSSQHTLLKNRLVFYPAAHDTLPKTNNAKDDERWLATMVIDALVQMVNIFPKALLPDG</sequence>
<dbReference type="Proteomes" id="UP000078512">
    <property type="component" value="Unassembled WGS sequence"/>
</dbReference>
<protein>
    <submittedName>
        <fullName evidence="2">Uncharacterized protein</fullName>
    </submittedName>
</protein>
<dbReference type="EMBL" id="KV442075">
    <property type="protein sequence ID" value="OAQ25682.1"/>
    <property type="molecule type" value="Genomic_DNA"/>
</dbReference>
<keyword evidence="3" id="KW-1185">Reference proteome</keyword>
<evidence type="ECO:0000256" key="1">
    <source>
        <dbReference type="SAM" id="MobiDB-lite"/>
    </source>
</evidence>
<gene>
    <name evidence="2" type="ORF">K457DRAFT_128752</name>
</gene>
<reference evidence="2 3" key="1">
    <citation type="submission" date="2016-05" db="EMBL/GenBank/DDBJ databases">
        <title>Genome sequencing reveals origins of a unique bacterial endosymbiosis in the earliest lineages of terrestrial Fungi.</title>
        <authorList>
            <consortium name="DOE Joint Genome Institute"/>
            <person name="Uehling J."/>
            <person name="Gryganskyi A."/>
            <person name="Hameed K."/>
            <person name="Tschaplinski T."/>
            <person name="Misztal P."/>
            <person name="Wu S."/>
            <person name="Desiro A."/>
            <person name="Vande Pol N."/>
            <person name="Du Z.-Y."/>
            <person name="Zienkiewicz A."/>
            <person name="Zienkiewicz K."/>
            <person name="Morin E."/>
            <person name="Tisserant E."/>
            <person name="Splivallo R."/>
            <person name="Hainaut M."/>
            <person name="Henrissat B."/>
            <person name="Ohm R."/>
            <person name="Kuo A."/>
            <person name="Yan J."/>
            <person name="Lipzen A."/>
            <person name="Nolan M."/>
            <person name="Labutti K."/>
            <person name="Barry K."/>
            <person name="Goldstein A."/>
            <person name="Labbe J."/>
            <person name="Schadt C."/>
            <person name="Tuskan G."/>
            <person name="Grigoriev I."/>
            <person name="Martin F."/>
            <person name="Vilgalys R."/>
            <person name="Bonito G."/>
        </authorList>
    </citation>
    <scope>NUCLEOTIDE SEQUENCE [LARGE SCALE GENOMIC DNA]</scope>
    <source>
        <strain evidence="2 3">AG-77</strain>
    </source>
</reference>
<organism evidence="2 3">
    <name type="scientific">Linnemannia elongata AG-77</name>
    <dbReference type="NCBI Taxonomy" id="1314771"/>
    <lineage>
        <taxon>Eukaryota</taxon>
        <taxon>Fungi</taxon>
        <taxon>Fungi incertae sedis</taxon>
        <taxon>Mucoromycota</taxon>
        <taxon>Mortierellomycotina</taxon>
        <taxon>Mortierellomycetes</taxon>
        <taxon>Mortierellales</taxon>
        <taxon>Mortierellaceae</taxon>
        <taxon>Linnemannia</taxon>
    </lineage>
</organism>